<dbReference type="PANTHER" id="PTHR43713">
    <property type="entry name" value="GLUTAMATE-1-SEMIALDEHYDE 2,1-AMINOMUTASE"/>
    <property type="match status" value="1"/>
</dbReference>
<dbReference type="EMBL" id="AFLV02000079">
    <property type="protein sequence ID" value="EKR62510.1"/>
    <property type="molecule type" value="Genomic_DNA"/>
</dbReference>
<dbReference type="HAMAP" id="MF_00375">
    <property type="entry name" value="HemL_aminotrans_3"/>
    <property type="match status" value="1"/>
</dbReference>
<comment type="cofactor">
    <cofactor evidence="1 7">
        <name>pyridoxal 5'-phosphate</name>
        <dbReference type="ChEBI" id="CHEBI:597326"/>
    </cofactor>
</comment>
<comment type="caution">
    <text evidence="8">The sequence shown here is derived from an EMBL/GenBank/DDBJ whole genome shotgun (WGS) entry which is preliminary data.</text>
</comment>
<evidence type="ECO:0000256" key="7">
    <source>
        <dbReference type="HAMAP-Rule" id="MF_00375"/>
    </source>
</evidence>
<dbReference type="NCBIfam" id="NF000818">
    <property type="entry name" value="PRK00062.1"/>
    <property type="match status" value="1"/>
</dbReference>
<dbReference type="GO" id="GO:0005737">
    <property type="term" value="C:cytoplasm"/>
    <property type="evidence" value="ECO:0007669"/>
    <property type="project" value="UniProtKB-SubCell"/>
</dbReference>
<keyword evidence="4 7" id="KW-0663">Pyridoxal phosphate</keyword>
<dbReference type="Gene3D" id="3.40.640.10">
    <property type="entry name" value="Type I PLP-dependent aspartate aminotransferase-like (Major domain)"/>
    <property type="match status" value="1"/>
</dbReference>
<evidence type="ECO:0000256" key="2">
    <source>
        <dbReference type="ARBA" id="ARBA00004819"/>
    </source>
</evidence>
<organism evidence="8 9">
    <name type="scientific">Leptospira weilii str. 2006001853</name>
    <dbReference type="NCBI Taxonomy" id="1001589"/>
    <lineage>
        <taxon>Bacteria</taxon>
        <taxon>Pseudomonadati</taxon>
        <taxon>Spirochaetota</taxon>
        <taxon>Spirochaetia</taxon>
        <taxon>Leptospirales</taxon>
        <taxon>Leptospiraceae</taxon>
        <taxon>Leptospira</taxon>
    </lineage>
</organism>
<keyword evidence="6 7" id="KW-0627">Porphyrin biosynthesis</keyword>
<keyword evidence="7" id="KW-0963">Cytoplasm</keyword>
<dbReference type="Proteomes" id="UP000001338">
    <property type="component" value="Unassembled WGS sequence"/>
</dbReference>
<evidence type="ECO:0000256" key="4">
    <source>
        <dbReference type="ARBA" id="ARBA00022898"/>
    </source>
</evidence>
<dbReference type="InterPro" id="IPR005814">
    <property type="entry name" value="Aminotrans_3"/>
</dbReference>
<evidence type="ECO:0000256" key="1">
    <source>
        <dbReference type="ARBA" id="ARBA00001933"/>
    </source>
</evidence>
<comment type="subcellular location">
    <subcellularLocation>
        <location evidence="7">Cytoplasm</location>
    </subcellularLocation>
</comment>
<keyword evidence="5 7" id="KW-0413">Isomerase</keyword>
<evidence type="ECO:0000313" key="9">
    <source>
        <dbReference type="Proteomes" id="UP000001338"/>
    </source>
</evidence>
<dbReference type="GeneID" id="61114177"/>
<comment type="subunit">
    <text evidence="7">Homodimer.</text>
</comment>
<reference evidence="8 9" key="1">
    <citation type="submission" date="2012-10" db="EMBL/GenBank/DDBJ databases">
        <authorList>
            <person name="Harkins D.M."/>
            <person name="Durkin A.S."/>
            <person name="Brinkac L.M."/>
            <person name="Haft D.H."/>
            <person name="Selengut J.D."/>
            <person name="Sanka R."/>
            <person name="DePew J."/>
            <person name="Purushe J."/>
            <person name="Whelen A.C."/>
            <person name="Vinetz J.M."/>
            <person name="Sutton G.G."/>
            <person name="Nierman W.C."/>
            <person name="Fouts D.E."/>
        </authorList>
    </citation>
    <scope>NUCLEOTIDE SEQUENCE [LARGE SCALE GENOMIC DNA]</scope>
    <source>
        <strain evidence="8 9">2006001853</strain>
    </source>
</reference>
<dbReference type="EC" id="5.4.3.8" evidence="7"/>
<dbReference type="GO" id="GO:0030170">
    <property type="term" value="F:pyridoxal phosphate binding"/>
    <property type="evidence" value="ECO:0007669"/>
    <property type="project" value="InterPro"/>
</dbReference>
<evidence type="ECO:0000313" key="8">
    <source>
        <dbReference type="EMBL" id="EKR62510.1"/>
    </source>
</evidence>
<dbReference type="UniPathway" id="UPA00251">
    <property type="reaction ID" value="UER00317"/>
</dbReference>
<dbReference type="GO" id="GO:0042286">
    <property type="term" value="F:glutamate-1-semialdehyde 2,1-aminomutase activity"/>
    <property type="evidence" value="ECO:0007669"/>
    <property type="project" value="UniProtKB-UniRule"/>
</dbReference>
<dbReference type="InterPro" id="IPR015424">
    <property type="entry name" value="PyrdxlP-dep_Trfase"/>
</dbReference>
<dbReference type="Gene3D" id="3.90.1150.10">
    <property type="entry name" value="Aspartate Aminotransferase, domain 1"/>
    <property type="match status" value="1"/>
</dbReference>
<proteinExistence type="inferred from homology"/>
<dbReference type="AlphaFoldDB" id="A0A828YYE9"/>
<dbReference type="SUPFAM" id="SSF53383">
    <property type="entry name" value="PLP-dependent transferases"/>
    <property type="match status" value="1"/>
</dbReference>
<evidence type="ECO:0000256" key="3">
    <source>
        <dbReference type="ARBA" id="ARBA00008981"/>
    </source>
</evidence>
<evidence type="ECO:0000256" key="6">
    <source>
        <dbReference type="ARBA" id="ARBA00023244"/>
    </source>
</evidence>
<dbReference type="RefSeq" id="WP_004500614.1">
    <property type="nucleotide sequence ID" value="NZ_AFLV02000079.1"/>
</dbReference>
<comment type="similarity">
    <text evidence="3 7">Belongs to the class-III pyridoxal-phosphate-dependent aminotransferase family. HemL subfamily.</text>
</comment>
<dbReference type="PROSITE" id="PS00600">
    <property type="entry name" value="AA_TRANSFER_CLASS_3"/>
    <property type="match status" value="1"/>
</dbReference>
<dbReference type="InterPro" id="IPR004639">
    <property type="entry name" value="4pyrrol_synth_GluAld_NH2Trfase"/>
</dbReference>
<dbReference type="InterPro" id="IPR015422">
    <property type="entry name" value="PyrdxlP-dep_Trfase_small"/>
</dbReference>
<dbReference type="InterPro" id="IPR049704">
    <property type="entry name" value="Aminotrans_3_PPA_site"/>
</dbReference>
<dbReference type="FunFam" id="3.40.640.10:FF:000021">
    <property type="entry name" value="Glutamate-1-semialdehyde 2,1-aminomutase"/>
    <property type="match status" value="1"/>
</dbReference>
<comment type="catalytic activity">
    <reaction evidence="7">
        <text>(S)-4-amino-5-oxopentanoate = 5-aminolevulinate</text>
        <dbReference type="Rhea" id="RHEA:14265"/>
        <dbReference type="ChEBI" id="CHEBI:57501"/>
        <dbReference type="ChEBI" id="CHEBI:356416"/>
        <dbReference type="EC" id="5.4.3.8"/>
    </reaction>
</comment>
<gene>
    <name evidence="7" type="primary">hemL</name>
    <name evidence="8" type="ORF">LEP1GSC036_2022</name>
</gene>
<accession>A0A828YYE9</accession>
<feature type="modified residue" description="N6-(pyridoxal phosphate)lysine" evidence="7">
    <location>
        <position position="279"/>
    </location>
</feature>
<protein>
    <recommendedName>
        <fullName evidence="7">Glutamate-1-semialdehyde 2,1-aminomutase</fullName>
        <shortName evidence="7">GSA</shortName>
        <ecNumber evidence="7">5.4.3.8</ecNumber>
    </recommendedName>
    <alternativeName>
        <fullName evidence="7">Glutamate-1-semialdehyde aminotransferase</fullName>
        <shortName evidence="7">GSA-AT</shortName>
    </alternativeName>
</protein>
<sequence>MSQRSSELISDSWKGNTSEELFERAKIVSPGGVHSPVRSFRSVGGTPVFFVSANGPTLTDVSGKEYVDFCLSFGPLILGHRDPEVEEVVRETAGLAWSFGTAEPYSLELAEFITGRIPWAEKVRFVNSGTEAVMSALRVARAATGREKIFKFDGCYHGHLDALLVKAGSGLAGESSSDSAGISSTAIANTLTLPLDDEMAVQKLFESEGKNIAALIIEPLPANYGLLLQRKEFLLKIAEIAKKYGTLVVFDEVISGFRTGFQGMSGLLGIRPDLVTYGKIIGGGFPVGCYAGRKDLLDLVAPSGPVYQAGTLSANPFGMRAGLATLKKAERDSIYSVLEARTKTFADGMVKLLNGKTDQEWEAVTHSSLFWFRKKTQQAVRRIDQIPEGHKEGFAKVFHVLLKNGIYLAPSGYEVGFLSWAHNDSVIARTLEIADKAFKGL</sequence>
<comment type="pathway">
    <text evidence="2">Porphyrin-containing compound metabolism; protoporphyrin-IX biosynthesis; 5-aminolevulinate from L-glutamyl-tRNA(Glu): step 2/2.</text>
</comment>
<dbReference type="GO" id="GO:0008483">
    <property type="term" value="F:transaminase activity"/>
    <property type="evidence" value="ECO:0007669"/>
    <property type="project" value="InterPro"/>
</dbReference>
<dbReference type="GO" id="GO:0006782">
    <property type="term" value="P:protoporphyrinogen IX biosynthetic process"/>
    <property type="evidence" value="ECO:0007669"/>
    <property type="project" value="UniProtKB-UniRule"/>
</dbReference>
<dbReference type="CDD" id="cd00610">
    <property type="entry name" value="OAT_like"/>
    <property type="match status" value="1"/>
</dbReference>
<evidence type="ECO:0000256" key="5">
    <source>
        <dbReference type="ARBA" id="ARBA00023235"/>
    </source>
</evidence>
<dbReference type="Pfam" id="PF00202">
    <property type="entry name" value="Aminotran_3"/>
    <property type="match status" value="1"/>
</dbReference>
<dbReference type="InterPro" id="IPR015421">
    <property type="entry name" value="PyrdxlP-dep_Trfase_major"/>
</dbReference>
<dbReference type="PANTHER" id="PTHR43713:SF3">
    <property type="entry name" value="GLUTAMATE-1-SEMIALDEHYDE 2,1-AMINOMUTASE 1, CHLOROPLASTIC-RELATED"/>
    <property type="match status" value="1"/>
</dbReference>
<name>A0A828YYE9_9LEPT</name>